<dbReference type="EMBL" id="JAUTXY010000025">
    <property type="protein sequence ID" value="MEE2061990.1"/>
    <property type="molecule type" value="Genomic_DNA"/>
</dbReference>
<organism evidence="1 2">
    <name type="scientific">Rhodococcus artemisiae</name>
    <dbReference type="NCBI Taxonomy" id="714159"/>
    <lineage>
        <taxon>Bacteria</taxon>
        <taxon>Bacillati</taxon>
        <taxon>Actinomycetota</taxon>
        <taxon>Actinomycetes</taxon>
        <taxon>Mycobacteriales</taxon>
        <taxon>Nocardiaceae</taxon>
        <taxon>Rhodococcus</taxon>
    </lineage>
</organism>
<keyword evidence="2" id="KW-1185">Reference proteome</keyword>
<accession>A0ABU7LKF3</accession>
<sequence>MRARLDPIEDFELWYWATLTAGTNAYNACLHSAGLTSDDPVFSTIPGVHLVQQPDGGYARELRGPGDVSHVGWPPIEGEIPEDIQSLEIALELIEEHRDPCIRGERRPTTHIVDECEREFARVRAVLAARVGVKETAS</sequence>
<reference evidence="1 2" key="1">
    <citation type="submission" date="2023-07" db="EMBL/GenBank/DDBJ databases">
        <authorList>
            <person name="Girao M."/>
            <person name="Carvalho M.F."/>
        </authorList>
    </citation>
    <scope>NUCLEOTIDE SEQUENCE [LARGE SCALE GENOMIC DNA]</scope>
    <source>
        <strain evidence="1 2">YIM65754</strain>
    </source>
</reference>
<evidence type="ECO:0000313" key="1">
    <source>
        <dbReference type="EMBL" id="MEE2061990.1"/>
    </source>
</evidence>
<dbReference type="Proteomes" id="UP001336020">
    <property type="component" value="Unassembled WGS sequence"/>
</dbReference>
<proteinExistence type="predicted"/>
<name>A0ABU7LKF3_9NOCA</name>
<evidence type="ECO:0000313" key="2">
    <source>
        <dbReference type="Proteomes" id="UP001336020"/>
    </source>
</evidence>
<gene>
    <name evidence="1" type="ORF">Q7514_31135</name>
</gene>
<comment type="caution">
    <text evidence="1">The sequence shown here is derived from an EMBL/GenBank/DDBJ whole genome shotgun (WGS) entry which is preliminary data.</text>
</comment>
<dbReference type="RefSeq" id="WP_330137118.1">
    <property type="nucleotide sequence ID" value="NZ_JAUTXY010000025.1"/>
</dbReference>
<protein>
    <submittedName>
        <fullName evidence="1">Uncharacterized protein</fullName>
    </submittedName>
</protein>